<evidence type="ECO:0000313" key="1">
    <source>
        <dbReference type="EMBL" id="AFV76359.1"/>
    </source>
</evidence>
<keyword evidence="2" id="KW-1185">Reference proteome</keyword>
<evidence type="ECO:0000313" key="2">
    <source>
        <dbReference type="Proteomes" id="UP000000211"/>
    </source>
</evidence>
<gene>
    <name evidence="1" type="ORF">Theos_1323</name>
</gene>
<dbReference type="RefSeq" id="WP_016329546.1">
    <property type="nucleotide sequence ID" value="NC_019386.1"/>
</dbReference>
<protein>
    <submittedName>
        <fullName evidence="1">Uncharacterized protein</fullName>
    </submittedName>
</protein>
<dbReference type="KEGG" id="tos:Theos_1323"/>
<organism evidence="1 2">
    <name type="scientific">Thermus oshimai JL-2</name>
    <dbReference type="NCBI Taxonomy" id="751945"/>
    <lineage>
        <taxon>Bacteria</taxon>
        <taxon>Thermotogati</taxon>
        <taxon>Deinococcota</taxon>
        <taxon>Deinococci</taxon>
        <taxon>Thermales</taxon>
        <taxon>Thermaceae</taxon>
        <taxon>Thermus</taxon>
    </lineage>
</organism>
<dbReference type="STRING" id="751945.Theos_1323"/>
<proteinExistence type="predicted"/>
<dbReference type="OrthoDB" id="34586at2"/>
<dbReference type="HOGENOM" id="CLU_1098087_0_0_0"/>
<sequence>MEAEGRVHRLFLEGEDLQGPEDLPLEDLAGLLEDLGGLLRAFAQGQSPETPATFSLVGLGKGSVALDVSAPQALNLEKGLFLPLSEGRYEALGLEVREAAYGLSKRLMAKDWTLKAHLEGKTKPLLGAAHPVPKPEPELVLEDTLTLYGEVIRLGGVEPKLDLRTPQGEYHIKASRERLKELQGTLYQAIGVRVRGRFAREKGGWRPLGSPELLEVLPYQGAGAREALEGLASLLGEAYRDVDPRAFVEKLRG</sequence>
<dbReference type="Proteomes" id="UP000000211">
    <property type="component" value="Chromosome"/>
</dbReference>
<accession>K7R608</accession>
<name>K7R608_THEOS</name>
<dbReference type="PATRIC" id="fig|751945.3.peg.1309"/>
<reference evidence="1 2" key="1">
    <citation type="journal article" date="2013" name="Genome Announc.">
        <title>Whole Genome Sequencing of Thermus oshimai JL-2 and Thermus thermophilus JL-18, Incomplete Denitrifiers from the United States Great Basin.</title>
        <authorList>
            <person name="Murugapiran S.K."/>
            <person name="Huntemann M."/>
            <person name="Wei C.L."/>
            <person name="Han J."/>
            <person name="Detter J.C."/>
            <person name="Han C.S."/>
            <person name="Erkkila T.H."/>
            <person name="Teshima H."/>
            <person name="Chen A."/>
            <person name="Kyrpides N."/>
            <person name="Mavrommatis K."/>
            <person name="Markowitz V."/>
            <person name="Szeto E."/>
            <person name="Ivanova N."/>
            <person name="Pagani I."/>
            <person name="Lam J."/>
            <person name="McDonald A.I."/>
            <person name="Dodsworth J.A."/>
            <person name="Pati A."/>
            <person name="Goodwin L."/>
            <person name="Peters L."/>
            <person name="Pitluck S."/>
            <person name="Woyke T."/>
            <person name="Hedlund B.P."/>
        </authorList>
    </citation>
    <scope>NUCLEOTIDE SEQUENCE</scope>
    <source>
        <strain evidence="1 2">JL-2</strain>
    </source>
</reference>
<dbReference type="EMBL" id="CP003249">
    <property type="protein sequence ID" value="AFV76359.1"/>
    <property type="molecule type" value="Genomic_DNA"/>
</dbReference>
<dbReference type="AlphaFoldDB" id="K7R608"/>